<gene>
    <name evidence="15" type="ORF">GOP47_0009237</name>
</gene>
<sequence>MVDAAGSFKYVATCEGGAAARSVRKRTHKRSASGFSIPNRKCPSSLGEAKLDMSLQENTNKSKSSSYFSQLKNFKKEAIVMHRRSPWQKFHWRNRGAGRTFDSSNNASKNSYVGHIPLLAGLVSFIGFSEVRSRELHSAQCETGASPAAARNEYHVGEASVEHKKENEQSSSLTKRFLIPDSYRRRIFFKYERKLRKMSPPEKVFDYFASVRMQDGQKFMTSSDLMRAVVPVFPPSESSLVREGSLPGEQPAGELRCAPSKFFMLFDTNGDGLISFPEYMFLLTLLSIPECSFSTAVRMFDRNGDGRIDREEFQRVVDSMRAHTRKNVRQYDGLRTGLKVDGSVEDCGLVEFFFGKDGKKLLRHEDFEQFLKELHEEIIRLEFSHYDYLDQGTISSKDFGLSMVAAADLSRLNHYLDRVDALGNEESFKDCRVTFEEFHNFSDLRKKLQPLATAINIYGETYGLLTKEDFQRAACQVCKVPLSDKVVDIVFYIFDTNNDGNLSTEEFLGVLERKEHNGSEYMESDILSFLKCWWDCACNCRG</sequence>
<comment type="subcellular location">
    <subcellularLocation>
        <location evidence="1">Mitochondrion inner membrane</location>
    </subcellularLocation>
    <subcellularLocation>
        <location evidence="2">Mitochondrion intermembrane space</location>
    </subcellularLocation>
</comment>
<dbReference type="CDD" id="cd00051">
    <property type="entry name" value="EFh"/>
    <property type="match status" value="1"/>
</dbReference>
<evidence type="ECO:0000256" key="8">
    <source>
        <dbReference type="ARBA" id="ARBA00022837"/>
    </source>
</evidence>
<evidence type="ECO:0000313" key="15">
    <source>
        <dbReference type="EMBL" id="KAI5075161.1"/>
    </source>
</evidence>
<accession>A0A9D4ZJC1</accession>
<dbReference type="EMBL" id="JABFUD020000009">
    <property type="protein sequence ID" value="KAI5075161.1"/>
    <property type="molecule type" value="Genomic_DNA"/>
</dbReference>
<evidence type="ECO:0000256" key="1">
    <source>
        <dbReference type="ARBA" id="ARBA00004273"/>
    </source>
</evidence>
<proteinExistence type="inferred from homology"/>
<protein>
    <recommendedName>
        <fullName evidence="14">EF-hand domain-containing protein</fullName>
    </recommendedName>
</protein>
<dbReference type="InterPro" id="IPR039800">
    <property type="entry name" value="MICU1/2/3"/>
</dbReference>
<dbReference type="Pfam" id="PF13833">
    <property type="entry name" value="EF-hand_8"/>
    <property type="match status" value="1"/>
</dbReference>
<dbReference type="InterPro" id="IPR018247">
    <property type="entry name" value="EF_Hand_1_Ca_BS"/>
</dbReference>
<feature type="domain" description="EF-hand" evidence="14">
    <location>
        <begin position="261"/>
        <end position="289"/>
    </location>
</feature>
<evidence type="ECO:0000256" key="10">
    <source>
        <dbReference type="ARBA" id="ARBA00023065"/>
    </source>
</evidence>
<keyword evidence="3" id="KW-0813">Transport</keyword>
<dbReference type="Pfam" id="PF13202">
    <property type="entry name" value="EF-hand_5"/>
    <property type="match status" value="2"/>
</dbReference>
<keyword evidence="5" id="KW-0479">Metal-binding</keyword>
<evidence type="ECO:0000256" key="11">
    <source>
        <dbReference type="ARBA" id="ARBA00023128"/>
    </source>
</evidence>
<dbReference type="GO" id="GO:0005758">
    <property type="term" value="C:mitochondrial intermembrane space"/>
    <property type="evidence" value="ECO:0007669"/>
    <property type="project" value="UniProtKB-SubCell"/>
</dbReference>
<keyword evidence="6" id="KW-0677">Repeat</keyword>
<comment type="caution">
    <text evidence="15">The sequence shown here is derived from an EMBL/GenBank/DDBJ whole genome shotgun (WGS) entry which is preliminary data.</text>
</comment>
<dbReference type="OrthoDB" id="186625at2759"/>
<feature type="domain" description="EF-hand" evidence="14">
    <location>
        <begin position="296"/>
        <end position="323"/>
    </location>
</feature>
<keyword evidence="10" id="KW-0406">Ion transport</keyword>
<dbReference type="PROSITE" id="PS00018">
    <property type="entry name" value="EF_HAND_1"/>
    <property type="match status" value="3"/>
</dbReference>
<dbReference type="GO" id="GO:0036444">
    <property type="term" value="P:calcium import into the mitochondrion"/>
    <property type="evidence" value="ECO:0007669"/>
    <property type="project" value="TreeGrafter"/>
</dbReference>
<evidence type="ECO:0000256" key="4">
    <source>
        <dbReference type="ARBA" id="ARBA00022568"/>
    </source>
</evidence>
<dbReference type="PROSITE" id="PS50222">
    <property type="entry name" value="EF_HAND_2"/>
    <property type="match status" value="3"/>
</dbReference>
<keyword evidence="9" id="KW-0809">Transit peptide</keyword>
<evidence type="ECO:0000313" key="16">
    <source>
        <dbReference type="Proteomes" id="UP000886520"/>
    </source>
</evidence>
<evidence type="ECO:0000259" key="14">
    <source>
        <dbReference type="PROSITE" id="PS50222"/>
    </source>
</evidence>
<reference evidence="15" key="1">
    <citation type="submission" date="2021-01" db="EMBL/GenBank/DDBJ databases">
        <title>Adiantum capillus-veneris genome.</title>
        <authorList>
            <person name="Fang Y."/>
            <person name="Liao Q."/>
        </authorList>
    </citation>
    <scope>NUCLEOTIDE SEQUENCE</scope>
    <source>
        <strain evidence="15">H3</strain>
        <tissue evidence="15">Leaf</tissue>
    </source>
</reference>
<dbReference type="GO" id="GO:1990246">
    <property type="term" value="C:uniplex complex"/>
    <property type="evidence" value="ECO:0007669"/>
    <property type="project" value="TreeGrafter"/>
</dbReference>
<keyword evidence="12" id="KW-0472">Membrane</keyword>
<dbReference type="PANTHER" id="PTHR12294:SF1">
    <property type="entry name" value="CALCIUM UPTAKE PROTEIN 1, MITOCHONDRIAL"/>
    <property type="match status" value="1"/>
</dbReference>
<dbReference type="Gene3D" id="1.10.238.10">
    <property type="entry name" value="EF-hand"/>
    <property type="match status" value="2"/>
</dbReference>
<dbReference type="CDD" id="cd15900">
    <property type="entry name" value="EFh_MICU"/>
    <property type="match status" value="1"/>
</dbReference>
<evidence type="ECO:0000256" key="6">
    <source>
        <dbReference type="ARBA" id="ARBA00022737"/>
    </source>
</evidence>
<dbReference type="GO" id="GO:0005509">
    <property type="term" value="F:calcium ion binding"/>
    <property type="evidence" value="ECO:0007669"/>
    <property type="project" value="InterPro"/>
</dbReference>
<keyword evidence="11" id="KW-0496">Mitochondrion</keyword>
<name>A0A9D4ZJC1_ADICA</name>
<dbReference type="AlphaFoldDB" id="A0A9D4ZJC1"/>
<keyword evidence="16" id="KW-1185">Reference proteome</keyword>
<evidence type="ECO:0000256" key="13">
    <source>
        <dbReference type="ARBA" id="ARBA00038333"/>
    </source>
</evidence>
<keyword evidence="7" id="KW-0999">Mitochondrion inner membrane</keyword>
<dbReference type="SMART" id="SM00054">
    <property type="entry name" value="EFh"/>
    <property type="match status" value="3"/>
</dbReference>
<evidence type="ECO:0000256" key="5">
    <source>
        <dbReference type="ARBA" id="ARBA00022723"/>
    </source>
</evidence>
<feature type="domain" description="EF-hand" evidence="14">
    <location>
        <begin position="482"/>
        <end position="517"/>
    </location>
</feature>
<evidence type="ECO:0000256" key="7">
    <source>
        <dbReference type="ARBA" id="ARBA00022792"/>
    </source>
</evidence>
<evidence type="ECO:0000256" key="12">
    <source>
        <dbReference type="ARBA" id="ARBA00023136"/>
    </source>
</evidence>
<dbReference type="InterPro" id="IPR011992">
    <property type="entry name" value="EF-hand-dom_pair"/>
</dbReference>
<dbReference type="PANTHER" id="PTHR12294">
    <property type="entry name" value="EF HAND DOMAIN FAMILY A1,A2-RELATED"/>
    <property type="match status" value="1"/>
</dbReference>
<evidence type="ECO:0000256" key="2">
    <source>
        <dbReference type="ARBA" id="ARBA00004569"/>
    </source>
</evidence>
<keyword evidence="4" id="KW-0109">Calcium transport</keyword>
<comment type="similarity">
    <text evidence="13">Belongs to the MICU1 family. MICU1 subfamily.</text>
</comment>
<keyword evidence="8" id="KW-0106">Calcium</keyword>
<organism evidence="15 16">
    <name type="scientific">Adiantum capillus-veneris</name>
    <name type="common">Maidenhair fern</name>
    <dbReference type="NCBI Taxonomy" id="13818"/>
    <lineage>
        <taxon>Eukaryota</taxon>
        <taxon>Viridiplantae</taxon>
        <taxon>Streptophyta</taxon>
        <taxon>Embryophyta</taxon>
        <taxon>Tracheophyta</taxon>
        <taxon>Polypodiopsida</taxon>
        <taxon>Polypodiidae</taxon>
        <taxon>Polypodiales</taxon>
        <taxon>Pteridineae</taxon>
        <taxon>Pteridaceae</taxon>
        <taxon>Vittarioideae</taxon>
        <taxon>Adiantum</taxon>
    </lineage>
</organism>
<evidence type="ECO:0000256" key="3">
    <source>
        <dbReference type="ARBA" id="ARBA00022448"/>
    </source>
</evidence>
<dbReference type="GO" id="GO:0051560">
    <property type="term" value="P:mitochondrial calcium ion homeostasis"/>
    <property type="evidence" value="ECO:0007669"/>
    <property type="project" value="TreeGrafter"/>
</dbReference>
<dbReference type="InterPro" id="IPR002048">
    <property type="entry name" value="EF_hand_dom"/>
</dbReference>
<dbReference type="Proteomes" id="UP000886520">
    <property type="component" value="Chromosome 9"/>
</dbReference>
<dbReference type="SUPFAM" id="SSF47473">
    <property type="entry name" value="EF-hand"/>
    <property type="match status" value="2"/>
</dbReference>
<evidence type="ECO:0000256" key="9">
    <source>
        <dbReference type="ARBA" id="ARBA00022946"/>
    </source>
</evidence>